<evidence type="ECO:0000259" key="1">
    <source>
        <dbReference type="Pfam" id="PF02486"/>
    </source>
</evidence>
<feature type="domain" description="Replication initiation protein-like C-terminal" evidence="1">
    <location>
        <begin position="193"/>
        <end position="329"/>
    </location>
</feature>
<dbReference type="InterPro" id="IPR003491">
    <property type="entry name" value="REP-like_C"/>
</dbReference>
<accession>A0A2P7RCD5</accession>
<organism evidence="2 3">
    <name type="scientific">Zobellella endophytica</name>
    <dbReference type="NCBI Taxonomy" id="2116700"/>
    <lineage>
        <taxon>Bacteria</taxon>
        <taxon>Pseudomonadati</taxon>
        <taxon>Pseudomonadota</taxon>
        <taxon>Gammaproteobacteria</taxon>
        <taxon>Aeromonadales</taxon>
        <taxon>Aeromonadaceae</taxon>
        <taxon>Zobellella</taxon>
    </lineage>
</organism>
<evidence type="ECO:0000313" key="3">
    <source>
        <dbReference type="Proteomes" id="UP000240243"/>
    </source>
</evidence>
<proteinExistence type="predicted"/>
<evidence type="ECO:0000313" key="2">
    <source>
        <dbReference type="EMBL" id="PSJ47843.1"/>
    </source>
</evidence>
<name>A0A2P7RCD5_9GAMM</name>
<dbReference type="Proteomes" id="UP000240243">
    <property type="component" value="Unassembled WGS sequence"/>
</dbReference>
<sequence>MMRGPSAMANRVIHDYLSFTWSPESLVRMKRLARTGAIIKTPRPVGVERFSGADSELNRAFMAEMADMLDEAMGSAECIAAGVDYNDAYNDIVHHYGVQLLDALCCAEVEAFVQELNEELSPTGVARFSYEARQGGMYGYSRSATLKIDAANAGVVAWGAENGGCLVSISGAGCVAIDFARLHGIVQRLPGFKITRVDLALDDYEGVAFSAARFREMALEGLFSGRGRPPKYTYIESGHINLIDPKAAKKRYGMVPDLGCSFYVGARESGKVFRAYEKGRQMQSQEHPEWQRAEVEIRSKDREIPLDVLLNPDAYFAGAYPALAGLVEQVEPERIRTFKNLFRVDRQRSIEAAAIQAGRLINYLARWEGISPGDICHRLTSHLGIDDIPARLKRPVNYELLSTNGTIEPAF</sequence>
<comment type="caution">
    <text evidence="2">The sequence shown here is derived from an EMBL/GenBank/DDBJ whole genome shotgun (WGS) entry which is preliminary data.</text>
</comment>
<keyword evidence="3" id="KW-1185">Reference proteome</keyword>
<dbReference type="Pfam" id="PF02486">
    <property type="entry name" value="Rep_trans"/>
    <property type="match status" value="1"/>
</dbReference>
<protein>
    <submittedName>
        <fullName evidence="2">Phage replication initiation protein</fullName>
    </submittedName>
</protein>
<dbReference type="AlphaFoldDB" id="A0A2P7RCD5"/>
<gene>
    <name evidence="2" type="ORF">C7H85_03245</name>
</gene>
<reference evidence="2 3" key="1">
    <citation type="submission" date="2018-03" db="EMBL/GenBank/DDBJ databases">
        <title>The draft genome of Zobellella sp. 59N8.</title>
        <authorList>
            <person name="Liu L."/>
            <person name="Li L."/>
            <person name="Zhang X."/>
            <person name="Liang L."/>
            <person name="Wang T."/>
        </authorList>
    </citation>
    <scope>NUCLEOTIDE SEQUENCE [LARGE SCALE GENOMIC DNA]</scope>
    <source>
        <strain evidence="2 3">59N8</strain>
    </source>
</reference>
<dbReference type="EMBL" id="PXYG01000001">
    <property type="protein sequence ID" value="PSJ47843.1"/>
    <property type="molecule type" value="Genomic_DNA"/>
</dbReference>